<keyword evidence="4" id="KW-0597">Phosphoprotein</keyword>
<dbReference type="InterPro" id="IPR001789">
    <property type="entry name" value="Sig_transdc_resp-reg_receiver"/>
</dbReference>
<feature type="domain" description="HTH luxR-type" evidence="5">
    <location>
        <begin position="135"/>
        <end position="200"/>
    </location>
</feature>
<dbReference type="Pfam" id="PF00196">
    <property type="entry name" value="GerE"/>
    <property type="match status" value="1"/>
</dbReference>
<dbReference type="PANTHER" id="PTHR44688:SF16">
    <property type="entry name" value="DNA-BINDING TRANSCRIPTIONAL ACTIVATOR DEVR_DOSR"/>
    <property type="match status" value="1"/>
</dbReference>
<evidence type="ECO:0000256" key="2">
    <source>
        <dbReference type="ARBA" id="ARBA00023125"/>
    </source>
</evidence>
<dbReference type="PROSITE" id="PS50110">
    <property type="entry name" value="RESPONSE_REGULATORY"/>
    <property type="match status" value="1"/>
</dbReference>
<dbReference type="GO" id="GO:0006355">
    <property type="term" value="P:regulation of DNA-templated transcription"/>
    <property type="evidence" value="ECO:0007669"/>
    <property type="project" value="InterPro"/>
</dbReference>
<evidence type="ECO:0000259" key="6">
    <source>
        <dbReference type="PROSITE" id="PS50110"/>
    </source>
</evidence>
<dbReference type="InterPro" id="IPR011006">
    <property type="entry name" value="CheY-like_superfamily"/>
</dbReference>
<keyword evidence="3" id="KW-0804">Transcription</keyword>
<evidence type="ECO:0000313" key="7">
    <source>
        <dbReference type="EMBL" id="SED19412.1"/>
    </source>
</evidence>
<dbReference type="Proteomes" id="UP000198992">
    <property type="component" value="Unassembled WGS sequence"/>
</dbReference>
<dbReference type="SMART" id="SM00448">
    <property type="entry name" value="REC"/>
    <property type="match status" value="1"/>
</dbReference>
<dbReference type="InterPro" id="IPR000792">
    <property type="entry name" value="Tscrpt_reg_LuxR_C"/>
</dbReference>
<dbReference type="InterPro" id="IPR016032">
    <property type="entry name" value="Sig_transdc_resp-reg_C-effctor"/>
</dbReference>
<evidence type="ECO:0000313" key="8">
    <source>
        <dbReference type="Proteomes" id="UP000198992"/>
    </source>
</evidence>
<dbReference type="PANTHER" id="PTHR44688">
    <property type="entry name" value="DNA-BINDING TRANSCRIPTIONAL ACTIVATOR DEVR_DOSR"/>
    <property type="match status" value="1"/>
</dbReference>
<dbReference type="SUPFAM" id="SSF46894">
    <property type="entry name" value="C-terminal effector domain of the bipartite response regulators"/>
    <property type="match status" value="1"/>
</dbReference>
<dbReference type="Pfam" id="PF00072">
    <property type="entry name" value="Response_reg"/>
    <property type="match status" value="1"/>
</dbReference>
<organism evidence="7 8">
    <name type="scientific">Bradyrhizobium erythrophlei</name>
    <dbReference type="NCBI Taxonomy" id="1437360"/>
    <lineage>
        <taxon>Bacteria</taxon>
        <taxon>Pseudomonadati</taxon>
        <taxon>Pseudomonadota</taxon>
        <taxon>Alphaproteobacteria</taxon>
        <taxon>Hyphomicrobiales</taxon>
        <taxon>Nitrobacteraceae</taxon>
        <taxon>Bradyrhizobium</taxon>
    </lineage>
</organism>
<feature type="domain" description="Response regulatory" evidence="6">
    <location>
        <begin position="6"/>
        <end position="120"/>
    </location>
</feature>
<dbReference type="PRINTS" id="PR00038">
    <property type="entry name" value="HTHLUXR"/>
</dbReference>
<accession>A0A1H4YN93</accession>
<feature type="modified residue" description="4-aspartylphosphate" evidence="4">
    <location>
        <position position="55"/>
    </location>
</feature>
<dbReference type="PROSITE" id="PS00622">
    <property type="entry name" value="HTH_LUXR_1"/>
    <property type="match status" value="1"/>
</dbReference>
<dbReference type="GO" id="GO:0000160">
    <property type="term" value="P:phosphorelay signal transduction system"/>
    <property type="evidence" value="ECO:0007669"/>
    <property type="project" value="InterPro"/>
</dbReference>
<dbReference type="RefSeq" id="WP_092118159.1">
    <property type="nucleotide sequence ID" value="NZ_FNTH01000001.1"/>
</dbReference>
<dbReference type="CDD" id="cd06170">
    <property type="entry name" value="LuxR_C_like"/>
    <property type="match status" value="1"/>
</dbReference>
<dbReference type="Gene3D" id="1.10.10.10">
    <property type="entry name" value="Winged helix-like DNA-binding domain superfamily/Winged helix DNA-binding domain"/>
    <property type="match status" value="1"/>
</dbReference>
<dbReference type="PROSITE" id="PS50043">
    <property type="entry name" value="HTH_LUXR_2"/>
    <property type="match status" value="1"/>
</dbReference>
<dbReference type="SMART" id="SM00421">
    <property type="entry name" value="HTH_LUXR"/>
    <property type="match status" value="1"/>
</dbReference>
<dbReference type="GO" id="GO:0003677">
    <property type="term" value="F:DNA binding"/>
    <property type="evidence" value="ECO:0007669"/>
    <property type="project" value="UniProtKB-KW"/>
</dbReference>
<dbReference type="SUPFAM" id="SSF52172">
    <property type="entry name" value="CheY-like"/>
    <property type="match status" value="1"/>
</dbReference>
<evidence type="ECO:0000256" key="3">
    <source>
        <dbReference type="ARBA" id="ARBA00023163"/>
    </source>
</evidence>
<dbReference type="OrthoDB" id="9782655at2"/>
<evidence type="ECO:0000259" key="5">
    <source>
        <dbReference type="PROSITE" id="PS50043"/>
    </source>
</evidence>
<dbReference type="AlphaFoldDB" id="A0A1H4YN93"/>
<name>A0A1H4YN93_9BRAD</name>
<keyword evidence="1" id="KW-0805">Transcription regulation</keyword>
<dbReference type="InterPro" id="IPR036388">
    <property type="entry name" value="WH-like_DNA-bd_sf"/>
</dbReference>
<evidence type="ECO:0000256" key="4">
    <source>
        <dbReference type="PROSITE-ProRule" id="PRU00169"/>
    </source>
</evidence>
<protein>
    <submittedName>
        <fullName evidence="7">Two component transcriptional regulator, LuxR family</fullName>
    </submittedName>
</protein>
<keyword evidence="2" id="KW-0238">DNA-binding</keyword>
<evidence type="ECO:0000256" key="1">
    <source>
        <dbReference type="ARBA" id="ARBA00023015"/>
    </source>
</evidence>
<proteinExistence type="predicted"/>
<sequence>MATERTVYVLDDDDAVLRSLERLLSAANFKPITFDHPSVFLTAAKNFKTGCVLLDVRLPDMNGLEVQTQLMKMRNDLPVIVVTGQGDIQTAVRAMKAGAADFLEKPYSDHALLASIEVAFASENQYNHDQDIADAVRRIATLSPRERAVLDGLLAGRPNKLIAYDLGISVRTVEVHRARMMERLGMRQLTEVIRLGVMARLNAPLPTDGQKG</sequence>
<dbReference type="EMBL" id="FNTH01000001">
    <property type="protein sequence ID" value="SED19412.1"/>
    <property type="molecule type" value="Genomic_DNA"/>
</dbReference>
<gene>
    <name evidence="7" type="ORF">SAMN05444164_4026</name>
</gene>
<dbReference type="Gene3D" id="3.40.50.2300">
    <property type="match status" value="1"/>
</dbReference>
<reference evidence="7 8" key="1">
    <citation type="submission" date="2016-10" db="EMBL/GenBank/DDBJ databases">
        <authorList>
            <person name="de Groot N.N."/>
        </authorList>
    </citation>
    <scope>NUCLEOTIDE SEQUENCE [LARGE SCALE GENOMIC DNA]</scope>
    <source>
        <strain evidence="7 8">MT12</strain>
    </source>
</reference>